<feature type="compositionally biased region" description="Basic and acidic residues" evidence="1">
    <location>
        <begin position="236"/>
        <end position="249"/>
    </location>
</feature>
<feature type="compositionally biased region" description="Basic and acidic residues" evidence="1">
    <location>
        <begin position="472"/>
        <end position="481"/>
    </location>
</feature>
<feature type="compositionally biased region" description="Basic residues" evidence="1">
    <location>
        <begin position="201"/>
        <end position="210"/>
    </location>
</feature>
<feature type="compositionally biased region" description="Basic and acidic residues" evidence="1">
    <location>
        <begin position="260"/>
        <end position="275"/>
    </location>
</feature>
<feature type="compositionally biased region" description="Basic and acidic residues" evidence="1">
    <location>
        <begin position="214"/>
        <end position="223"/>
    </location>
</feature>
<sequence>MGGGKDNKRKKDRKKADEGVVLVEDKIPVPKDPNLDRKKKDEKRKSSSGFSALFGLGKKGDKDKDKKKKEKTKEKEKKAIDPTTPAPATPPPKDKPKKEKRHKKAEHPTVPTSSGVTLSADGTPMPKKKAEKKKAKKHDSKRKRQSAEAPEVKSSSGAKKKRSGSHEPVGAKQVGPEKEKKRKASNPVPKDTNHAKPEKKAHSKEHRKPSSPKEAVERKKEHTSSGSGKVFADVPSHSEPKHAVSESKKASPRSGLKPVKSGEGEGNKDAIDHSKGKTSAVRLPSPSVDQMKKAERLTKKRQLKSAPMQSRSHDIIEGNEWSGPKKPKRDRKVRSAEHINDASKQLLTKSAKYELPKAQIDSLISDTDVTKTSPDRKKKKVKRAKRASSAGNFDDGSKRRNGSETAEARKKILAVVENTPPSSPKKKDSPSTGADTHKSSPATKRKWKIERQETPWLSPKRISLLNEAGALHPREESDQHLPTDPTPPSSVRKRGCQWVDEVQEKRHGKKGSKKLDETPPSSPREKRSSDSDEDTQRSTPKKRDPMESTQVATQKKRNALSVNMEEVARIGTVFDRLGVEEDRKKAFEWLAKNREQIDEDPSQAARQLLKAVGDVPMSKDLVEQTLKFMMTREIITRDEYKRHFKKMAIDNNNPVTIVQLAHLLTVYVGAYKASSPEKFSV</sequence>
<organism evidence="2 3">
    <name type="scientific">Steinernema glaseri</name>
    <dbReference type="NCBI Taxonomy" id="37863"/>
    <lineage>
        <taxon>Eukaryota</taxon>
        <taxon>Metazoa</taxon>
        <taxon>Ecdysozoa</taxon>
        <taxon>Nematoda</taxon>
        <taxon>Chromadorea</taxon>
        <taxon>Rhabditida</taxon>
        <taxon>Tylenchina</taxon>
        <taxon>Panagrolaimomorpha</taxon>
        <taxon>Strongyloidoidea</taxon>
        <taxon>Steinernematidae</taxon>
        <taxon>Steinernema</taxon>
    </lineage>
</organism>
<feature type="compositionally biased region" description="Basic residues" evidence="1">
    <location>
        <begin position="126"/>
        <end position="144"/>
    </location>
</feature>
<feature type="compositionally biased region" description="Low complexity" evidence="1">
    <location>
        <begin position="47"/>
        <end position="56"/>
    </location>
</feature>
<reference evidence="3" key="1">
    <citation type="submission" date="2016-11" db="UniProtKB">
        <authorList>
            <consortium name="WormBaseParasite"/>
        </authorList>
    </citation>
    <scope>IDENTIFICATION</scope>
</reference>
<keyword evidence="2" id="KW-1185">Reference proteome</keyword>
<feature type="compositionally biased region" description="Basic and acidic residues" evidence="1">
    <location>
        <begin position="513"/>
        <end position="546"/>
    </location>
</feature>
<proteinExistence type="predicted"/>
<feature type="region of interest" description="Disordered" evidence="1">
    <location>
        <begin position="1"/>
        <end position="558"/>
    </location>
</feature>
<name>A0A1I8AU84_9BILA</name>
<feature type="compositionally biased region" description="Polar residues" evidence="1">
    <location>
        <begin position="362"/>
        <end position="372"/>
    </location>
</feature>
<dbReference type="Proteomes" id="UP000095287">
    <property type="component" value="Unplaced"/>
</dbReference>
<dbReference type="AlphaFoldDB" id="A0A1I8AU84"/>
<dbReference type="WBParaSite" id="L893_g923.t1">
    <property type="protein sequence ID" value="L893_g923.t1"/>
    <property type="gene ID" value="L893_g923"/>
</dbReference>
<accession>A0A1I8AU84</accession>
<protein>
    <submittedName>
        <fullName evidence="3">Lysine-rich nucleolar protein 1</fullName>
    </submittedName>
</protein>
<evidence type="ECO:0000313" key="3">
    <source>
        <dbReference type="WBParaSite" id="L893_g923.t1"/>
    </source>
</evidence>
<feature type="compositionally biased region" description="Basic and acidic residues" evidence="1">
    <location>
        <begin position="14"/>
        <end position="45"/>
    </location>
</feature>
<evidence type="ECO:0000313" key="2">
    <source>
        <dbReference type="Proteomes" id="UP000095287"/>
    </source>
</evidence>
<feature type="compositionally biased region" description="Basic and acidic residues" evidence="1">
    <location>
        <begin position="191"/>
        <end position="200"/>
    </location>
</feature>
<feature type="compositionally biased region" description="Basic residues" evidence="1">
    <location>
        <begin position="376"/>
        <end position="386"/>
    </location>
</feature>
<feature type="compositionally biased region" description="Basic and acidic residues" evidence="1">
    <location>
        <begin position="395"/>
        <end position="410"/>
    </location>
</feature>
<feature type="compositionally biased region" description="Basic and acidic residues" evidence="1">
    <location>
        <begin position="71"/>
        <end position="80"/>
    </location>
</feature>
<evidence type="ECO:0000256" key="1">
    <source>
        <dbReference type="SAM" id="MobiDB-lite"/>
    </source>
</evidence>